<comment type="caution">
    <text evidence="2">The sequence shown here is derived from an EMBL/GenBank/DDBJ whole genome shotgun (WGS) entry which is preliminary data.</text>
</comment>
<dbReference type="Pfam" id="PF13485">
    <property type="entry name" value="Peptidase_MA_2"/>
    <property type="match status" value="1"/>
</dbReference>
<evidence type="ECO:0000313" key="3">
    <source>
        <dbReference type="Proteomes" id="UP001597286"/>
    </source>
</evidence>
<evidence type="ECO:0000313" key="2">
    <source>
        <dbReference type="EMBL" id="MFD1813074.1"/>
    </source>
</evidence>
<accession>A0ABW4P536</accession>
<dbReference type="RefSeq" id="WP_378485967.1">
    <property type="nucleotide sequence ID" value="NZ_JBHUFB010000010.1"/>
</dbReference>
<dbReference type="EMBL" id="JBHUFB010000010">
    <property type="protein sequence ID" value="MFD1813074.1"/>
    <property type="molecule type" value="Genomic_DNA"/>
</dbReference>
<dbReference type="Gene3D" id="3.10.450.50">
    <property type="match status" value="1"/>
</dbReference>
<sequence>MLVAVAGAAGTVLNQRSEGHSAAASEVSPFEQARRTGVQDLLNRWAKAVRSGDEAALAALFDAGAAPEFLAAEVRRSRNLTGVPLADWGYEIGSGPETPVPSDVAERLQATDVWAPHVFLRYGIAGADTASTRKPVSLVVARRGDEWKLVSDAALPQYDRSTWRGPWDFGPVVSRTVETDGGVSVVLGHPWQQARIDDIATELVAAVPAVTEVWGTQWPRRALVIVAADQEEFTHQVGEQHSGSDIAAVSISDAVVPGAAAVTGQRIVFSPTAGERLTEASRRAVLRHELTHVAARATTVDGSPMWVLEGFADYVGHRDSGATVAEVAPTVSAAVAAHGPPSRLPSDADFAAGGDRSLAAYESAWTVAEFVADRFGEDELRSLYGELSAGPADDATIDHRVRSAIGVPTQELIGEWGTWLADTVR</sequence>
<reference evidence="3" key="1">
    <citation type="journal article" date="2019" name="Int. J. Syst. Evol. Microbiol.">
        <title>The Global Catalogue of Microorganisms (GCM) 10K type strain sequencing project: providing services to taxonomists for standard genome sequencing and annotation.</title>
        <authorList>
            <consortium name="The Broad Institute Genomics Platform"/>
            <consortium name="The Broad Institute Genome Sequencing Center for Infectious Disease"/>
            <person name="Wu L."/>
            <person name="Ma J."/>
        </authorList>
    </citation>
    <scope>NUCLEOTIDE SEQUENCE [LARGE SCALE GENOMIC DNA]</scope>
    <source>
        <strain evidence="3">DT72</strain>
    </source>
</reference>
<feature type="domain" description="Peptidase MA-like" evidence="1">
    <location>
        <begin position="280"/>
        <end position="421"/>
    </location>
</feature>
<proteinExistence type="predicted"/>
<evidence type="ECO:0000259" key="1">
    <source>
        <dbReference type="Pfam" id="PF13485"/>
    </source>
</evidence>
<name>A0ABW4P536_9NOCA</name>
<organism evidence="2 3">
    <name type="scientific">Rhodococcus gannanensis</name>
    <dbReference type="NCBI Taxonomy" id="1960308"/>
    <lineage>
        <taxon>Bacteria</taxon>
        <taxon>Bacillati</taxon>
        <taxon>Actinomycetota</taxon>
        <taxon>Actinomycetes</taxon>
        <taxon>Mycobacteriales</taxon>
        <taxon>Nocardiaceae</taxon>
        <taxon>Rhodococcus</taxon>
    </lineage>
</organism>
<gene>
    <name evidence="2" type="ORF">ACFSJG_12665</name>
</gene>
<keyword evidence="3" id="KW-1185">Reference proteome</keyword>
<dbReference type="InterPro" id="IPR039568">
    <property type="entry name" value="Peptidase_MA-like_dom"/>
</dbReference>
<dbReference type="Proteomes" id="UP001597286">
    <property type="component" value="Unassembled WGS sequence"/>
</dbReference>
<protein>
    <submittedName>
        <fullName evidence="2">Peptidase MA family metallohydrolase</fullName>
    </submittedName>
</protein>